<dbReference type="InterPro" id="IPR038765">
    <property type="entry name" value="Papain-like_cys_pep_sf"/>
</dbReference>
<feature type="domain" description="USP" evidence="4">
    <location>
        <begin position="149"/>
        <end position="444"/>
    </location>
</feature>
<feature type="compositionally biased region" description="Polar residues" evidence="3">
    <location>
        <begin position="17"/>
        <end position="27"/>
    </location>
</feature>
<evidence type="ECO:0000256" key="3">
    <source>
        <dbReference type="SAM" id="MobiDB-lite"/>
    </source>
</evidence>
<dbReference type="PROSITE" id="PS00973">
    <property type="entry name" value="USP_2"/>
    <property type="match status" value="1"/>
</dbReference>
<dbReference type="Pfam" id="PF00443">
    <property type="entry name" value="UCH"/>
    <property type="match status" value="1"/>
</dbReference>
<dbReference type="InterPro" id="IPR018200">
    <property type="entry name" value="USP_CS"/>
</dbReference>
<evidence type="ECO:0000313" key="8">
    <source>
        <dbReference type="Proteomes" id="UP000663872"/>
    </source>
</evidence>
<dbReference type="EMBL" id="CAJNYT010005242">
    <property type="protein sequence ID" value="CAF3723548.1"/>
    <property type="molecule type" value="Genomic_DNA"/>
</dbReference>
<comment type="similarity">
    <text evidence="2">Belongs to the peptidase C19 family.</text>
</comment>
<reference evidence="7" key="1">
    <citation type="submission" date="2021-02" db="EMBL/GenBank/DDBJ databases">
        <authorList>
            <person name="Nowell W R."/>
        </authorList>
    </citation>
    <scope>NUCLEOTIDE SEQUENCE</scope>
</reference>
<dbReference type="EMBL" id="CAJNXB010001116">
    <property type="protein sequence ID" value="CAF3133024.1"/>
    <property type="molecule type" value="Genomic_DNA"/>
</dbReference>
<evidence type="ECO:0000256" key="1">
    <source>
        <dbReference type="ARBA" id="ARBA00000707"/>
    </source>
</evidence>
<dbReference type="GO" id="GO:0006508">
    <property type="term" value="P:proteolysis"/>
    <property type="evidence" value="ECO:0007669"/>
    <property type="project" value="UniProtKB-KW"/>
</dbReference>
<keyword evidence="2" id="KW-0788">Thiol protease</keyword>
<sequence>MSSGSEKGKPVQHSKNDNATPETTQPYGRSISEGYHHSTDNKINRSQLAQYGTTKSSDIGGIKGSTTNPTIQVLSIDRSTKPAQSRRVSIEILPVDNRRDQKNLLIDLRSTNTSQYGATNSLAMKEDKYRKQNYSSIVEKQLLYTKGVCGLKNIGNSCYMNSALQCLNSIPVFANFFQNYANYEDNGPYLVQAYSNLIKAMWSGDNTCAAAHDVKKELCRYTPTFSDCAQHDAHEFIISLIDALYDELVNRSLSPIVTDHLNINMKSTVKCHTCNVSQTGDESTKFLSLPLPSHTKEPITLSSLLDSFEKAEDLDGEMYCDICHTITKGQQQTTLCAPLPPVIIVQLKRFPFNGTNRKVDTLIDYPYIDFDFERQEHRDDEHLYNLIAISMHSGSLDFGHYTAFAWHNPTHRWYYFNDRNYESIDDVSKFLLKREAYLLIYAKKNVLK</sequence>
<evidence type="ECO:0000313" key="6">
    <source>
        <dbReference type="EMBL" id="CAF3446934.1"/>
    </source>
</evidence>
<dbReference type="InterPro" id="IPR028889">
    <property type="entry name" value="USP"/>
</dbReference>
<dbReference type="CDD" id="cd02257">
    <property type="entry name" value="Peptidase_C19"/>
    <property type="match status" value="1"/>
</dbReference>
<dbReference type="PROSITE" id="PS00972">
    <property type="entry name" value="USP_1"/>
    <property type="match status" value="1"/>
</dbReference>
<evidence type="ECO:0000259" key="4">
    <source>
        <dbReference type="PROSITE" id="PS50235"/>
    </source>
</evidence>
<dbReference type="Gene3D" id="3.90.70.10">
    <property type="entry name" value="Cysteine proteinases"/>
    <property type="match status" value="1"/>
</dbReference>
<dbReference type="EC" id="3.4.19.12" evidence="2"/>
<dbReference type="Proteomes" id="UP000663833">
    <property type="component" value="Unassembled WGS sequence"/>
</dbReference>
<comment type="caution">
    <text evidence="7">The sequence shown here is derived from an EMBL/GenBank/DDBJ whole genome shotgun (WGS) entry which is preliminary data.</text>
</comment>
<feature type="region of interest" description="Disordered" evidence="3">
    <location>
        <begin position="1"/>
        <end position="45"/>
    </location>
</feature>
<dbReference type="InterPro" id="IPR050185">
    <property type="entry name" value="Ub_carboxyl-term_hydrolase"/>
</dbReference>
<organism evidence="7 8">
    <name type="scientific">Rotaria socialis</name>
    <dbReference type="NCBI Taxonomy" id="392032"/>
    <lineage>
        <taxon>Eukaryota</taxon>
        <taxon>Metazoa</taxon>
        <taxon>Spiralia</taxon>
        <taxon>Gnathifera</taxon>
        <taxon>Rotifera</taxon>
        <taxon>Eurotatoria</taxon>
        <taxon>Bdelloidea</taxon>
        <taxon>Philodinida</taxon>
        <taxon>Philodinidae</taxon>
        <taxon>Rotaria</taxon>
    </lineage>
</organism>
<dbReference type="Proteomes" id="UP000663872">
    <property type="component" value="Unassembled WGS sequence"/>
</dbReference>
<dbReference type="AlphaFoldDB" id="A0A818WCU1"/>
<comment type="catalytic activity">
    <reaction evidence="1 2">
        <text>Thiol-dependent hydrolysis of ester, thioester, amide, peptide and isopeptide bonds formed by the C-terminal Gly of ubiquitin (a 76-residue protein attached to proteins as an intracellular targeting signal).</text>
        <dbReference type="EC" id="3.4.19.12"/>
    </reaction>
</comment>
<dbReference type="PANTHER" id="PTHR21646:SF46">
    <property type="entry name" value="UBIQUITIN CARBOXYL-TERMINAL HYDROLASE"/>
    <property type="match status" value="1"/>
</dbReference>
<dbReference type="PANTHER" id="PTHR21646">
    <property type="entry name" value="UBIQUITIN CARBOXYL-TERMINAL HYDROLASE"/>
    <property type="match status" value="1"/>
</dbReference>
<keyword evidence="2" id="KW-0833">Ubl conjugation pathway</keyword>
<evidence type="ECO:0000313" key="5">
    <source>
        <dbReference type="EMBL" id="CAF3133024.1"/>
    </source>
</evidence>
<keyword evidence="2" id="KW-0645">Protease</keyword>
<keyword evidence="2" id="KW-0378">Hydrolase</keyword>
<evidence type="ECO:0000256" key="2">
    <source>
        <dbReference type="RuleBase" id="RU366025"/>
    </source>
</evidence>
<gene>
    <name evidence="7" type="ORF">GRG538_LOCUS29802</name>
    <name evidence="6" type="ORF">LUA448_LOCUS21622</name>
    <name evidence="5" type="ORF">TIS948_LOCUS8667</name>
</gene>
<dbReference type="SUPFAM" id="SSF54001">
    <property type="entry name" value="Cysteine proteinases"/>
    <property type="match status" value="1"/>
</dbReference>
<proteinExistence type="inferred from homology"/>
<dbReference type="PROSITE" id="PS50235">
    <property type="entry name" value="USP_3"/>
    <property type="match status" value="1"/>
</dbReference>
<dbReference type="EMBL" id="CAJNYD010002847">
    <property type="protein sequence ID" value="CAF3446934.1"/>
    <property type="molecule type" value="Genomic_DNA"/>
</dbReference>
<accession>A0A818WCU1</accession>
<dbReference type="InterPro" id="IPR001394">
    <property type="entry name" value="Peptidase_C19_UCH"/>
</dbReference>
<protein>
    <recommendedName>
        <fullName evidence="2">Ubiquitin carboxyl-terminal hydrolase</fullName>
        <ecNumber evidence="2">3.4.19.12</ecNumber>
    </recommendedName>
</protein>
<name>A0A818WCU1_9BILA</name>
<dbReference type="Proteomes" id="UP000663825">
    <property type="component" value="Unassembled WGS sequence"/>
</dbReference>
<dbReference type="GO" id="GO:0004843">
    <property type="term" value="F:cysteine-type deubiquitinase activity"/>
    <property type="evidence" value="ECO:0007669"/>
    <property type="project" value="UniProtKB-UniRule"/>
</dbReference>
<dbReference type="OrthoDB" id="292964at2759"/>
<feature type="compositionally biased region" description="Basic and acidic residues" evidence="3">
    <location>
        <begin position="34"/>
        <end position="43"/>
    </location>
</feature>
<dbReference type="GO" id="GO:0016579">
    <property type="term" value="P:protein deubiquitination"/>
    <property type="evidence" value="ECO:0007669"/>
    <property type="project" value="InterPro"/>
</dbReference>
<evidence type="ECO:0000313" key="7">
    <source>
        <dbReference type="EMBL" id="CAF3723548.1"/>
    </source>
</evidence>